<evidence type="ECO:0000313" key="3">
    <source>
        <dbReference type="Proteomes" id="UP000575083"/>
    </source>
</evidence>
<keyword evidence="1" id="KW-0472">Membrane</keyword>
<accession>A0A7X0U9H9</accession>
<reference evidence="2 3" key="1">
    <citation type="submission" date="2020-08" db="EMBL/GenBank/DDBJ databases">
        <title>Functional genomics of gut bacteria from endangered species of beetles.</title>
        <authorList>
            <person name="Carlos-Shanley C."/>
        </authorList>
    </citation>
    <scope>NUCLEOTIDE SEQUENCE [LARGE SCALE GENOMIC DNA]</scope>
    <source>
        <strain evidence="2 3">S00198</strain>
    </source>
</reference>
<dbReference type="RefSeq" id="WP_184856971.1">
    <property type="nucleotide sequence ID" value="NZ_JACHLK010000003.1"/>
</dbReference>
<comment type="caution">
    <text evidence="2">The sequence shown here is derived from an EMBL/GenBank/DDBJ whole genome shotgun (WGS) entry which is preliminary data.</text>
</comment>
<dbReference type="EMBL" id="JACHLK010000003">
    <property type="protein sequence ID" value="MBB6559575.1"/>
    <property type="molecule type" value="Genomic_DNA"/>
</dbReference>
<feature type="transmembrane region" description="Helical" evidence="1">
    <location>
        <begin position="21"/>
        <end position="43"/>
    </location>
</feature>
<proteinExistence type="predicted"/>
<keyword evidence="1" id="KW-0812">Transmembrane</keyword>
<protein>
    <submittedName>
        <fullName evidence="2">Uncharacterized protein</fullName>
    </submittedName>
</protein>
<dbReference type="Proteomes" id="UP000575083">
    <property type="component" value="Unassembled WGS sequence"/>
</dbReference>
<name>A0A7X0U9H9_9BURK</name>
<keyword evidence="3" id="KW-1185">Reference proteome</keyword>
<gene>
    <name evidence="2" type="ORF">HNP48_002242</name>
</gene>
<dbReference type="AlphaFoldDB" id="A0A7X0U9H9"/>
<evidence type="ECO:0000256" key="1">
    <source>
        <dbReference type="SAM" id="Phobius"/>
    </source>
</evidence>
<feature type="transmembrane region" description="Helical" evidence="1">
    <location>
        <begin position="55"/>
        <end position="74"/>
    </location>
</feature>
<feature type="transmembrane region" description="Helical" evidence="1">
    <location>
        <begin position="86"/>
        <end position="105"/>
    </location>
</feature>
<sequence length="150" mass="15666">MMTFQQLRGVILNKTSGMDHAGARSSNPAIWHGAGMALLAMAYRGVAPTPDGMKQWAAALFLAWAAGACVAGAAKLFGARLFLRNWLVASWVAIVLMVAGSWQGVGRVAPAVVSEPPIKQGDAQAPAAGKSEVDAFLDAYEKAQAASRAR</sequence>
<evidence type="ECO:0000313" key="2">
    <source>
        <dbReference type="EMBL" id="MBB6559575.1"/>
    </source>
</evidence>
<keyword evidence="1" id="KW-1133">Transmembrane helix</keyword>
<organism evidence="2 3">
    <name type="scientific">Acidovorax soli</name>
    <dbReference type="NCBI Taxonomy" id="592050"/>
    <lineage>
        <taxon>Bacteria</taxon>
        <taxon>Pseudomonadati</taxon>
        <taxon>Pseudomonadota</taxon>
        <taxon>Betaproteobacteria</taxon>
        <taxon>Burkholderiales</taxon>
        <taxon>Comamonadaceae</taxon>
        <taxon>Acidovorax</taxon>
    </lineage>
</organism>